<sequence>MKKLFTILALIAAILTVILSILPVSNLAIFPGILALIFGGTAYYFSKKTGEIKKLLPFTIMLTVLALVLTSYKAFFTETIVEDTKALEATEVLLQEESLEELEDLDIEEIELDDSELEDLSIDETELEELNIEENIESLDEIDAKELENIEIDAVEDIEIDESELNELEIDQ</sequence>
<keyword evidence="1" id="KW-1133">Transmembrane helix</keyword>
<evidence type="ECO:0000313" key="2">
    <source>
        <dbReference type="EMBL" id="MCB4797847.1"/>
    </source>
</evidence>
<dbReference type="AlphaFoldDB" id="A0A9X1L333"/>
<protein>
    <submittedName>
        <fullName evidence="2">Uncharacterized protein</fullName>
    </submittedName>
</protein>
<keyword evidence="3" id="KW-1185">Reference proteome</keyword>
<evidence type="ECO:0000256" key="1">
    <source>
        <dbReference type="SAM" id="Phobius"/>
    </source>
</evidence>
<comment type="caution">
    <text evidence="2">The sequence shown here is derived from an EMBL/GenBank/DDBJ whole genome shotgun (WGS) entry which is preliminary data.</text>
</comment>
<gene>
    <name evidence="2" type="ORF">LG649_03270</name>
</gene>
<dbReference type="RefSeq" id="WP_226540857.1">
    <property type="nucleotide sequence ID" value="NZ_JAJAPW010000001.1"/>
</dbReference>
<accession>A0A9X1L333</accession>
<keyword evidence="1" id="KW-0472">Membrane</keyword>
<proteinExistence type="predicted"/>
<reference evidence="2" key="1">
    <citation type="submission" date="2021-10" db="EMBL/GenBank/DDBJ databases">
        <title>Tamlana sargassums sp. nov., and Tamlana laminarinivorans sp. nov., two new bacteria isolated from the brown alga.</title>
        <authorList>
            <person name="Li J."/>
        </authorList>
    </citation>
    <scope>NUCLEOTIDE SEQUENCE</scope>
    <source>
        <strain evidence="2">PT2-4</strain>
    </source>
</reference>
<dbReference type="EMBL" id="JAJAPW010000001">
    <property type="protein sequence ID" value="MCB4797847.1"/>
    <property type="molecule type" value="Genomic_DNA"/>
</dbReference>
<feature type="transmembrane region" description="Helical" evidence="1">
    <location>
        <begin position="29"/>
        <end position="46"/>
    </location>
</feature>
<organism evidence="2 3">
    <name type="scientific">Neotamlana laminarinivorans</name>
    <dbReference type="NCBI Taxonomy" id="2883124"/>
    <lineage>
        <taxon>Bacteria</taxon>
        <taxon>Pseudomonadati</taxon>
        <taxon>Bacteroidota</taxon>
        <taxon>Flavobacteriia</taxon>
        <taxon>Flavobacteriales</taxon>
        <taxon>Flavobacteriaceae</taxon>
        <taxon>Neotamlana</taxon>
    </lineage>
</organism>
<dbReference type="Proteomes" id="UP001139199">
    <property type="component" value="Unassembled WGS sequence"/>
</dbReference>
<keyword evidence="1" id="KW-0812">Transmembrane</keyword>
<evidence type="ECO:0000313" key="3">
    <source>
        <dbReference type="Proteomes" id="UP001139199"/>
    </source>
</evidence>
<name>A0A9X1L333_9FLAO</name>
<feature type="transmembrane region" description="Helical" evidence="1">
    <location>
        <begin position="55"/>
        <end position="75"/>
    </location>
</feature>